<feature type="compositionally biased region" description="Polar residues" evidence="3">
    <location>
        <begin position="40"/>
        <end position="51"/>
    </location>
</feature>
<dbReference type="Gene3D" id="1.10.10.2230">
    <property type="match status" value="1"/>
</dbReference>
<feature type="compositionally biased region" description="Basic residues" evidence="3">
    <location>
        <begin position="100"/>
        <end position="109"/>
    </location>
</feature>
<feature type="region of interest" description="Disordered" evidence="3">
    <location>
        <begin position="25"/>
        <end position="71"/>
    </location>
</feature>
<dbReference type="OrthoDB" id="6332066at2759"/>
<evidence type="ECO:0000313" key="6">
    <source>
        <dbReference type="Proteomes" id="UP000789390"/>
    </source>
</evidence>
<dbReference type="InterPro" id="IPR001025">
    <property type="entry name" value="BAH_dom"/>
</dbReference>
<dbReference type="GO" id="GO:0003886">
    <property type="term" value="F:DNA (cytosine-5-)-methyltransferase activity"/>
    <property type="evidence" value="ECO:0007669"/>
    <property type="project" value="TreeGrafter"/>
</dbReference>
<dbReference type="PROSITE" id="PS51038">
    <property type="entry name" value="BAH"/>
    <property type="match status" value="1"/>
</dbReference>
<comment type="subcellular location">
    <subcellularLocation>
        <location evidence="1">Nucleus</location>
    </subcellularLocation>
</comment>
<dbReference type="InterPro" id="IPR043151">
    <property type="entry name" value="BAH_sf"/>
</dbReference>
<accession>A0A8J2SA53</accession>
<keyword evidence="2" id="KW-0539">Nucleus</keyword>
<evidence type="ECO:0000256" key="3">
    <source>
        <dbReference type="SAM" id="MobiDB-lite"/>
    </source>
</evidence>
<evidence type="ECO:0000256" key="1">
    <source>
        <dbReference type="ARBA" id="ARBA00004123"/>
    </source>
</evidence>
<organism evidence="5 6">
    <name type="scientific">Daphnia galeata</name>
    <dbReference type="NCBI Taxonomy" id="27404"/>
    <lineage>
        <taxon>Eukaryota</taxon>
        <taxon>Metazoa</taxon>
        <taxon>Ecdysozoa</taxon>
        <taxon>Arthropoda</taxon>
        <taxon>Crustacea</taxon>
        <taxon>Branchiopoda</taxon>
        <taxon>Diplostraca</taxon>
        <taxon>Cladocera</taxon>
        <taxon>Anomopoda</taxon>
        <taxon>Daphniidae</taxon>
        <taxon>Daphnia</taxon>
    </lineage>
</organism>
<name>A0A8J2SA53_9CRUS</name>
<evidence type="ECO:0000256" key="2">
    <source>
        <dbReference type="ARBA" id="ARBA00023242"/>
    </source>
</evidence>
<sequence length="774" mass="87199">MVSMHYTLRTTIMRIECIDGDGASGNEIKVKEEPPVPDELQSSASESSKNATPEEEAKPIIPNPVPELPKTRGVKVKYNFDEAAAASGEGDDDFLPDNTKKKRRTGSRHAKVELPDIGGYRPSRKKRINRKDPNRCHVCRQRFDSPDLKYFPGPPADSIEEIIALTDPSLSLFTGEEECMSELDQRPILKLTQFGIYDEPGHLCHLDGGAIEANHLLYAYGYVKPVWNDNPGMEGGIATKEIGPINEWFISGFDGGEKAIMCFATSYADYFLMSASELYEPIMNELEEKIFLSKTVIELLIEDDNAEYEDLLTRLQNSLMPNGVRVSEDSLLRYAEFVCDRVYHFDAAGAEDEPPLILSPCMRTLIQLSGITLGKRRATRKLEKRRQPKAKKGPNWTKATTTPLVGYVFESFFRDQMEQGEDKFGPTSAPRRTRCGICEACQQTDCGKIAVQVADDDDELDAVLDTEIEVVSLDVDHKKPVKRHAYEIEWDGPVMKVIDGLTFYSAAIVNGDMRVFAGGHVTIEPDDPSIPMYIAEVIALWEDGKSKEQFLHARWFCRGTDTVLGETCDDPRELVLIEDCEDLLLSAVVKVVNVKYKQVDPIKWKAEGGSDDPSLFQTEEDHSDTTFWYRYLYHGRTGRFEDPPECPDVVDNIKGCPCCDRLDVIRQRDFAKLGNKMDSGGFDSVTWHELDIKVGEAVFLEPGAYALRAPDGSIVKKEKIDPEEDDEFGVDYDEEYYPEKYRKTDNIKGSNNDTPDPFCIGYVVDIVYNGIMRK</sequence>
<dbReference type="Pfam" id="PF12047">
    <property type="entry name" value="DNMT1-RFD"/>
    <property type="match status" value="1"/>
</dbReference>
<dbReference type="EMBL" id="CAKKLH010000344">
    <property type="protein sequence ID" value="CAH0113675.1"/>
    <property type="molecule type" value="Genomic_DNA"/>
</dbReference>
<dbReference type="GO" id="GO:0044027">
    <property type="term" value="P:negative regulation of gene expression via chromosomal CpG island methylation"/>
    <property type="evidence" value="ECO:0007669"/>
    <property type="project" value="TreeGrafter"/>
</dbReference>
<dbReference type="PANTHER" id="PTHR10629:SF52">
    <property type="entry name" value="DNA (CYTOSINE-5)-METHYLTRANSFERASE 1"/>
    <property type="match status" value="1"/>
</dbReference>
<proteinExistence type="predicted"/>
<gene>
    <name evidence="5" type="ORF">DGAL_LOCUS17575</name>
</gene>
<keyword evidence="6" id="KW-1185">Reference proteome</keyword>
<dbReference type="Pfam" id="PF01426">
    <property type="entry name" value="BAH"/>
    <property type="match status" value="1"/>
</dbReference>
<comment type="caution">
    <text evidence="5">The sequence shown here is derived from an EMBL/GenBank/DDBJ whole genome shotgun (WGS) entry which is preliminary data.</text>
</comment>
<feature type="region of interest" description="Disordered" evidence="3">
    <location>
        <begin position="86"/>
        <end position="128"/>
    </location>
</feature>
<evidence type="ECO:0000313" key="5">
    <source>
        <dbReference type="EMBL" id="CAH0113675.1"/>
    </source>
</evidence>
<dbReference type="GO" id="GO:0003677">
    <property type="term" value="F:DNA binding"/>
    <property type="evidence" value="ECO:0007669"/>
    <property type="project" value="TreeGrafter"/>
</dbReference>
<dbReference type="InterPro" id="IPR022702">
    <property type="entry name" value="Cytosine_MeTrfase1_RFD"/>
</dbReference>
<dbReference type="GO" id="GO:0003682">
    <property type="term" value="F:chromatin binding"/>
    <property type="evidence" value="ECO:0007669"/>
    <property type="project" value="InterPro"/>
</dbReference>
<dbReference type="Gene3D" id="2.30.30.490">
    <property type="match status" value="1"/>
</dbReference>
<dbReference type="GO" id="GO:0005634">
    <property type="term" value="C:nucleus"/>
    <property type="evidence" value="ECO:0007669"/>
    <property type="project" value="UniProtKB-SubCell"/>
</dbReference>
<dbReference type="PANTHER" id="PTHR10629">
    <property type="entry name" value="CYTOSINE-SPECIFIC METHYLTRANSFERASE"/>
    <property type="match status" value="1"/>
</dbReference>
<dbReference type="Proteomes" id="UP000789390">
    <property type="component" value="Unassembled WGS sequence"/>
</dbReference>
<reference evidence="5" key="1">
    <citation type="submission" date="2021-11" db="EMBL/GenBank/DDBJ databases">
        <authorList>
            <person name="Schell T."/>
        </authorList>
    </citation>
    <scope>NUCLEOTIDE SEQUENCE</scope>
    <source>
        <strain evidence="5">M5</strain>
    </source>
</reference>
<dbReference type="AlphaFoldDB" id="A0A8J2SA53"/>
<dbReference type="SMART" id="SM00439">
    <property type="entry name" value="BAH"/>
    <property type="match status" value="1"/>
</dbReference>
<dbReference type="InterPro" id="IPR050390">
    <property type="entry name" value="C5-Methyltransferase"/>
</dbReference>
<evidence type="ECO:0000259" key="4">
    <source>
        <dbReference type="PROSITE" id="PS51038"/>
    </source>
</evidence>
<feature type="domain" description="BAH" evidence="4">
    <location>
        <begin position="513"/>
        <end position="644"/>
    </location>
</feature>
<protein>
    <recommendedName>
        <fullName evidence="4">BAH domain-containing protein</fullName>
    </recommendedName>
</protein>